<keyword evidence="2" id="KW-1185">Reference proteome</keyword>
<organism evidence="1 2">
    <name type="scientific">Cytobacillus mangrovibacter</name>
    <dbReference type="NCBI Taxonomy" id="3299024"/>
    <lineage>
        <taxon>Bacteria</taxon>
        <taxon>Bacillati</taxon>
        <taxon>Bacillota</taxon>
        <taxon>Bacilli</taxon>
        <taxon>Bacillales</taxon>
        <taxon>Bacillaceae</taxon>
        <taxon>Cytobacillus</taxon>
    </lineage>
</organism>
<proteinExistence type="predicted"/>
<reference evidence="1 2" key="1">
    <citation type="submission" date="2024-08" db="EMBL/GenBank/DDBJ databases">
        <title>Two novel Cytobacillus novel species.</title>
        <authorList>
            <person name="Liu G."/>
        </authorList>
    </citation>
    <scope>NUCLEOTIDE SEQUENCE [LARGE SCALE GENOMIC DNA]</scope>
    <source>
        <strain evidence="1 2">FJAT-53684</strain>
    </source>
</reference>
<dbReference type="InterPro" id="IPR015068">
    <property type="entry name" value="DUF1877"/>
</dbReference>
<evidence type="ECO:0000313" key="2">
    <source>
        <dbReference type="Proteomes" id="UP001601058"/>
    </source>
</evidence>
<dbReference type="RefSeq" id="WP_389215875.1">
    <property type="nucleotide sequence ID" value="NZ_JBIACJ010000002.1"/>
</dbReference>
<evidence type="ECO:0000313" key="1">
    <source>
        <dbReference type="EMBL" id="MFE8695554.1"/>
    </source>
</evidence>
<dbReference type="EMBL" id="JBIACJ010000002">
    <property type="protein sequence ID" value="MFE8695554.1"/>
    <property type="molecule type" value="Genomic_DNA"/>
</dbReference>
<name>A0ABW6JUL4_9BACI</name>
<dbReference type="Gene3D" id="3.40.1760.10">
    <property type="entry name" value="YfbM-like super family"/>
    <property type="match status" value="1"/>
</dbReference>
<gene>
    <name evidence="1" type="ORF">ACFYKT_04175</name>
</gene>
<protein>
    <submittedName>
        <fullName evidence="1">DUF1877 family protein</fullName>
    </submittedName>
</protein>
<dbReference type="Proteomes" id="UP001601058">
    <property type="component" value="Unassembled WGS sequence"/>
</dbReference>
<comment type="caution">
    <text evidence="1">The sequence shown here is derived from an EMBL/GenBank/DDBJ whole genome shotgun (WGS) entry which is preliminary data.</text>
</comment>
<sequence>MEDMNKYDIYPLDGEWTEEDKDYLVENFESLVEFYRLTANKVEAILLFIS</sequence>
<accession>A0ABW6JUL4</accession>
<dbReference type="InterPro" id="IPR035944">
    <property type="entry name" value="YfbM-like_sf"/>
</dbReference>
<dbReference type="Pfam" id="PF08974">
    <property type="entry name" value="DUF1877"/>
    <property type="match status" value="1"/>
</dbReference>
<dbReference type="SUPFAM" id="SSF111069">
    <property type="entry name" value="Hypothetical protein yfbM"/>
    <property type="match status" value="1"/>
</dbReference>